<gene>
    <name evidence="9" type="ORF">ACJDUH_07230</name>
</gene>
<proteinExistence type="predicted"/>
<evidence type="ECO:0000313" key="9">
    <source>
        <dbReference type="EMBL" id="MFL0267891.1"/>
    </source>
</evidence>
<evidence type="ECO:0000313" key="10">
    <source>
        <dbReference type="Proteomes" id="UP001623661"/>
    </source>
</evidence>
<dbReference type="InterPro" id="IPR019491">
    <property type="entry name" value="Lipoate_protein_ligase_C"/>
</dbReference>
<dbReference type="PROSITE" id="PS51733">
    <property type="entry name" value="BPL_LPL_CATALYTIC"/>
    <property type="match status" value="1"/>
</dbReference>
<dbReference type="Gene3D" id="3.30.930.10">
    <property type="entry name" value="Bira Bifunctional Protein, Domain 2"/>
    <property type="match status" value="1"/>
</dbReference>
<keyword evidence="4 9" id="KW-0436">Ligase</keyword>
<dbReference type="Pfam" id="PF21948">
    <property type="entry name" value="LplA-B_cat"/>
    <property type="match status" value="1"/>
</dbReference>
<evidence type="ECO:0000256" key="7">
    <source>
        <dbReference type="ARBA" id="ARBA00048037"/>
    </source>
</evidence>
<reference evidence="9 10" key="1">
    <citation type="submission" date="2024-11" db="EMBL/GenBank/DDBJ databases">
        <authorList>
            <person name="Heng Y.C."/>
            <person name="Lim A.C.H."/>
            <person name="Lee J.K.Y."/>
            <person name="Kittelmann S."/>
        </authorList>
    </citation>
    <scope>NUCLEOTIDE SEQUENCE [LARGE SCALE GENOMIC DNA]</scope>
    <source>
        <strain evidence="9 10">WILCCON 0202</strain>
    </source>
</reference>
<comment type="pathway">
    <text evidence="1">Protein modification; protein lipoylation via exogenous pathway; protein N(6)-(lipoyl)lysine from lipoate: step 2/2.</text>
</comment>
<evidence type="ECO:0000256" key="4">
    <source>
        <dbReference type="ARBA" id="ARBA00022598"/>
    </source>
</evidence>
<feature type="domain" description="BPL/LPL catalytic" evidence="8">
    <location>
        <begin position="30"/>
        <end position="213"/>
    </location>
</feature>
<dbReference type="PANTHER" id="PTHR12561">
    <property type="entry name" value="LIPOATE-PROTEIN LIGASE"/>
    <property type="match status" value="1"/>
</dbReference>
<name>A0ABW8TQ92_9CLOT</name>
<dbReference type="CDD" id="cd16443">
    <property type="entry name" value="LplA"/>
    <property type="match status" value="1"/>
</dbReference>
<protein>
    <recommendedName>
        <fullName evidence="3">lipoate--protein ligase</fullName>
        <ecNumber evidence="3">6.3.1.20</ecNumber>
    </recommendedName>
</protein>
<comment type="catalytic activity">
    <reaction evidence="7">
        <text>L-lysyl-[lipoyl-carrier protein] + (R)-lipoate + ATP = N(6)-[(R)-lipoyl]-L-lysyl-[lipoyl-carrier protein] + AMP + diphosphate + H(+)</text>
        <dbReference type="Rhea" id="RHEA:49288"/>
        <dbReference type="Rhea" id="RHEA-COMP:10500"/>
        <dbReference type="Rhea" id="RHEA-COMP:10502"/>
        <dbReference type="ChEBI" id="CHEBI:15378"/>
        <dbReference type="ChEBI" id="CHEBI:29969"/>
        <dbReference type="ChEBI" id="CHEBI:30616"/>
        <dbReference type="ChEBI" id="CHEBI:33019"/>
        <dbReference type="ChEBI" id="CHEBI:83088"/>
        <dbReference type="ChEBI" id="CHEBI:83099"/>
        <dbReference type="ChEBI" id="CHEBI:456215"/>
        <dbReference type="EC" id="6.3.1.20"/>
    </reaction>
</comment>
<comment type="caution">
    <text evidence="9">The sequence shown here is derived from an EMBL/GenBank/DDBJ whole genome shotgun (WGS) entry which is preliminary data.</text>
</comment>
<dbReference type="InterPro" id="IPR004143">
    <property type="entry name" value="BPL_LPL_catalytic"/>
</dbReference>
<keyword evidence="6" id="KW-0067">ATP-binding</keyword>
<keyword evidence="10" id="KW-1185">Reference proteome</keyword>
<dbReference type="PANTHER" id="PTHR12561:SF3">
    <property type="entry name" value="LIPOYLTRANSFERASE 1, MITOCHONDRIAL"/>
    <property type="match status" value="1"/>
</dbReference>
<organism evidence="9 10">
    <name type="scientific">Candidatus Clostridium radicumherbarum</name>
    <dbReference type="NCBI Taxonomy" id="3381662"/>
    <lineage>
        <taxon>Bacteria</taxon>
        <taxon>Bacillati</taxon>
        <taxon>Bacillota</taxon>
        <taxon>Clostridia</taxon>
        <taxon>Eubacteriales</taxon>
        <taxon>Clostridiaceae</taxon>
        <taxon>Clostridium</taxon>
    </lineage>
</organism>
<evidence type="ECO:0000256" key="2">
    <source>
        <dbReference type="ARBA" id="ARBA00005124"/>
    </source>
</evidence>
<evidence type="ECO:0000256" key="5">
    <source>
        <dbReference type="ARBA" id="ARBA00022741"/>
    </source>
</evidence>
<sequence length="328" mass="38037">MHKEFKIYISESFDPKFNLSLEEWLMKNCEKNEEILYLWQNENTIVIGRNQNPYKECDVKKLKDDGVQLVRRLSGGGAVYHDLGNLNFTFIASEENYNVEHNMNVILNGISKFGIQGYFNGRNDLLVEDRKFSGNAFINEGGMNCHHGTLLVDVDFNKLSRYLTVSPLKLRSKGIESVKARVINLKEISPEITIENLKRAIISSFNELNNTKAKMIILDEEAVDVASYLKKYGSWDWNYSESPDFTITLEEKFHWGLIDINIEFSDGLIKNCRFYTDALLLEDFQRLEKKLQNEQFKKGNILKAIEECINNTEIKKDLYCLINSKLQV</sequence>
<evidence type="ECO:0000256" key="3">
    <source>
        <dbReference type="ARBA" id="ARBA00012367"/>
    </source>
</evidence>
<accession>A0ABW8TQ92</accession>
<dbReference type="InterPro" id="IPR004562">
    <property type="entry name" value="LipoylTrfase_LipoateP_Ligase"/>
</dbReference>
<dbReference type="RefSeq" id="WP_406764478.1">
    <property type="nucleotide sequence ID" value="NZ_JBJHZY010000001.1"/>
</dbReference>
<dbReference type="NCBIfam" id="TIGR00545">
    <property type="entry name" value="lipoyltrans"/>
    <property type="match status" value="1"/>
</dbReference>
<dbReference type="GO" id="GO:0016979">
    <property type="term" value="F:lipoate-protein ligase activity"/>
    <property type="evidence" value="ECO:0007669"/>
    <property type="project" value="UniProtKB-EC"/>
</dbReference>
<dbReference type="InterPro" id="IPR045864">
    <property type="entry name" value="aa-tRNA-synth_II/BPL/LPL"/>
</dbReference>
<evidence type="ECO:0000259" key="8">
    <source>
        <dbReference type="PROSITE" id="PS51733"/>
    </source>
</evidence>
<comment type="pathway">
    <text evidence="2">Protein modification; protein lipoylation via exogenous pathway; protein N(6)-(lipoyl)lysine from lipoate: step 1/2.</text>
</comment>
<dbReference type="SUPFAM" id="SSF82649">
    <property type="entry name" value="SufE/NifU"/>
    <property type="match status" value="1"/>
</dbReference>
<dbReference type="Pfam" id="PF10437">
    <property type="entry name" value="Lip_prot_lig_C"/>
    <property type="match status" value="1"/>
</dbReference>
<keyword evidence="5" id="KW-0547">Nucleotide-binding</keyword>
<dbReference type="Gene3D" id="3.30.390.50">
    <property type="entry name" value="CO dehydrogenase flavoprotein, C-terminal domain"/>
    <property type="match status" value="1"/>
</dbReference>
<dbReference type="Proteomes" id="UP001623661">
    <property type="component" value="Unassembled WGS sequence"/>
</dbReference>
<dbReference type="EMBL" id="JBJHZY010000001">
    <property type="protein sequence ID" value="MFL0267891.1"/>
    <property type="molecule type" value="Genomic_DNA"/>
</dbReference>
<evidence type="ECO:0000256" key="6">
    <source>
        <dbReference type="ARBA" id="ARBA00022840"/>
    </source>
</evidence>
<evidence type="ECO:0000256" key="1">
    <source>
        <dbReference type="ARBA" id="ARBA00005085"/>
    </source>
</evidence>
<dbReference type="SUPFAM" id="SSF55681">
    <property type="entry name" value="Class II aaRS and biotin synthetases"/>
    <property type="match status" value="1"/>
</dbReference>
<dbReference type="EC" id="6.3.1.20" evidence="3"/>